<keyword evidence="2" id="KW-0677">Repeat</keyword>
<dbReference type="PANTHER" id="PTHR36220">
    <property type="entry name" value="UNNAMED PRODUCT"/>
    <property type="match status" value="1"/>
</dbReference>
<sequence>MVSLAMAAVTADAGTPPEHGLVRIAVLTGNYHGLPEQDSGDGPEFGASIAIDGDWMAVGAPGTVVGNPPGEKLGAVFLFKRNGQQWEYRHRVTGFPWGPAPRCGHSVALKLPRVALGCPEATQPAVPGSKAGAFVNASLHEDNWNPAWGVISNDVGAECGRAIALTPYVLDAPHHTLVGCPGDDQGRGSIWRFTNGNQNGKLTAADGQPGDRFGEALSLYRLVFAGTWQTLAVGAPGRSLGPAAQSGAVYVFQGADFIPTSTLTYPNGHLYPHTRFGTAVAANFSNILVGAPGGTGSGSACQTVPRCGNIHRYTQPEGIWLRQDGGEAVNAGGEPPGGQAGMEFGSVLALGSGNWLAASAPLADRSTATLPPAIAADVGMVELRRADDGSYGAGTGETRGELRPGTILPGASGGRFGTGLAFGADHLAIGYPRQRTLMGQRRGQVWVYVSDRIFVDGFEP</sequence>
<reference evidence="4 5" key="1">
    <citation type="submission" date="2019-03" db="EMBL/GenBank/DDBJ databases">
        <title>Genomic Encyclopedia of Type Strains, Phase IV (KMG-IV): sequencing the most valuable type-strain genomes for metagenomic binning, comparative biology and taxonomic classification.</title>
        <authorList>
            <person name="Goeker M."/>
        </authorList>
    </citation>
    <scope>NUCLEOTIDE SEQUENCE [LARGE SCALE GENOMIC DNA]</scope>
    <source>
        <strain evidence="4 5">DSM 21944</strain>
    </source>
</reference>
<keyword evidence="1" id="KW-0732">Signal</keyword>
<organism evidence="4 5">
    <name type="scientific">Pseudofulvimonas gallinarii</name>
    <dbReference type="NCBI Taxonomy" id="634155"/>
    <lineage>
        <taxon>Bacteria</taxon>
        <taxon>Pseudomonadati</taxon>
        <taxon>Pseudomonadota</taxon>
        <taxon>Gammaproteobacteria</taxon>
        <taxon>Lysobacterales</taxon>
        <taxon>Rhodanobacteraceae</taxon>
        <taxon>Pseudofulvimonas</taxon>
    </lineage>
</organism>
<evidence type="ECO:0000313" key="5">
    <source>
        <dbReference type="Proteomes" id="UP000294599"/>
    </source>
</evidence>
<dbReference type="Pfam" id="PF14312">
    <property type="entry name" value="FG-GAP_2"/>
    <property type="match status" value="2"/>
</dbReference>
<comment type="caution">
    <text evidence="4">The sequence shown here is derived from an EMBL/GenBank/DDBJ whole genome shotgun (WGS) entry which is preliminary data.</text>
</comment>
<gene>
    <name evidence="4" type="ORF">EDC25_10661</name>
</gene>
<protein>
    <submittedName>
        <fullName evidence="4">FG-GAP repeat protein</fullName>
    </submittedName>
</protein>
<accession>A0A4R3LGG6</accession>
<dbReference type="PANTHER" id="PTHR36220:SF1">
    <property type="entry name" value="GAMMA TUBULIN COMPLEX COMPONENT C-TERMINAL DOMAIN-CONTAINING PROTEIN"/>
    <property type="match status" value="1"/>
</dbReference>
<dbReference type="Gene3D" id="2.130.10.130">
    <property type="entry name" value="Integrin alpha, N-terminal"/>
    <property type="match status" value="1"/>
</dbReference>
<proteinExistence type="predicted"/>
<dbReference type="SMART" id="SM00191">
    <property type="entry name" value="Int_alpha"/>
    <property type="match status" value="4"/>
</dbReference>
<evidence type="ECO:0000313" key="4">
    <source>
        <dbReference type="EMBL" id="TCS99223.1"/>
    </source>
</evidence>
<dbReference type="InterPro" id="IPR013519">
    <property type="entry name" value="Int_alpha_beta-p"/>
</dbReference>
<dbReference type="PROSITE" id="PS51470">
    <property type="entry name" value="FG_GAP"/>
    <property type="match status" value="1"/>
</dbReference>
<dbReference type="InterPro" id="IPR028994">
    <property type="entry name" value="Integrin_alpha_N"/>
</dbReference>
<keyword evidence="5" id="KW-1185">Reference proteome</keyword>
<evidence type="ECO:0000256" key="1">
    <source>
        <dbReference type="ARBA" id="ARBA00022729"/>
    </source>
</evidence>
<dbReference type="AlphaFoldDB" id="A0A4R3LGG6"/>
<name>A0A4R3LGG6_9GAMM</name>
<evidence type="ECO:0000256" key="3">
    <source>
        <dbReference type="ARBA" id="ARBA00023180"/>
    </source>
</evidence>
<dbReference type="InterPro" id="IPR013517">
    <property type="entry name" value="FG-GAP"/>
</dbReference>
<dbReference type="EMBL" id="SMAF01000006">
    <property type="protein sequence ID" value="TCS99223.1"/>
    <property type="molecule type" value="Genomic_DNA"/>
</dbReference>
<evidence type="ECO:0000256" key="2">
    <source>
        <dbReference type="ARBA" id="ARBA00022737"/>
    </source>
</evidence>
<keyword evidence="3" id="KW-0325">Glycoprotein</keyword>
<dbReference type="Proteomes" id="UP000294599">
    <property type="component" value="Unassembled WGS sequence"/>
</dbReference>